<sequence>MGRAPAAAAPAARDFANIDKAAGKKKTYDPLFDELMRYFHVPETTPRCPIAANTGHTPPTRGTSAQVALFDELDFREIVRCVIHGVHQNIYKKKAPRNRLNKIVLQHKALLEAFLNDITIHKLISKLYYYSVKTGELVTGVTNPDESAEVCKSPYYCAGRAVRATVTGRSGARAPAGPGLKRSGY</sequence>
<dbReference type="AlphaFoldDB" id="A0A4C1ZEI8"/>
<evidence type="ECO:0000313" key="2">
    <source>
        <dbReference type="Proteomes" id="UP000299102"/>
    </source>
</evidence>
<comment type="caution">
    <text evidence="1">The sequence shown here is derived from an EMBL/GenBank/DDBJ whole genome shotgun (WGS) entry which is preliminary data.</text>
</comment>
<proteinExistence type="predicted"/>
<organism evidence="1 2">
    <name type="scientific">Eumeta variegata</name>
    <name type="common">Bagworm moth</name>
    <name type="synonym">Eumeta japonica</name>
    <dbReference type="NCBI Taxonomy" id="151549"/>
    <lineage>
        <taxon>Eukaryota</taxon>
        <taxon>Metazoa</taxon>
        <taxon>Ecdysozoa</taxon>
        <taxon>Arthropoda</taxon>
        <taxon>Hexapoda</taxon>
        <taxon>Insecta</taxon>
        <taxon>Pterygota</taxon>
        <taxon>Neoptera</taxon>
        <taxon>Endopterygota</taxon>
        <taxon>Lepidoptera</taxon>
        <taxon>Glossata</taxon>
        <taxon>Ditrysia</taxon>
        <taxon>Tineoidea</taxon>
        <taxon>Psychidae</taxon>
        <taxon>Oiketicinae</taxon>
        <taxon>Eumeta</taxon>
    </lineage>
</organism>
<reference evidence="1 2" key="1">
    <citation type="journal article" date="2019" name="Commun. Biol.">
        <title>The bagworm genome reveals a unique fibroin gene that provides high tensile strength.</title>
        <authorList>
            <person name="Kono N."/>
            <person name="Nakamura H."/>
            <person name="Ohtoshi R."/>
            <person name="Tomita M."/>
            <person name="Numata K."/>
            <person name="Arakawa K."/>
        </authorList>
    </citation>
    <scope>NUCLEOTIDE SEQUENCE [LARGE SCALE GENOMIC DNA]</scope>
</reference>
<protein>
    <submittedName>
        <fullName evidence="1">Uncharacterized protein</fullName>
    </submittedName>
</protein>
<evidence type="ECO:0000313" key="1">
    <source>
        <dbReference type="EMBL" id="GBP85017.1"/>
    </source>
</evidence>
<gene>
    <name evidence="1" type="ORF">EVAR_53698_1</name>
</gene>
<keyword evidence="2" id="KW-1185">Reference proteome</keyword>
<name>A0A4C1ZEI8_EUMVA</name>
<dbReference type="Proteomes" id="UP000299102">
    <property type="component" value="Unassembled WGS sequence"/>
</dbReference>
<dbReference type="EMBL" id="BGZK01001712">
    <property type="protein sequence ID" value="GBP85017.1"/>
    <property type="molecule type" value="Genomic_DNA"/>
</dbReference>
<accession>A0A4C1ZEI8</accession>